<comment type="caution">
    <text evidence="1">The sequence shown here is derived from an EMBL/GenBank/DDBJ whole genome shotgun (WGS) entry which is preliminary data.</text>
</comment>
<evidence type="ECO:0000313" key="2">
    <source>
        <dbReference type="Proteomes" id="UP001597010"/>
    </source>
</evidence>
<sequence>MTEEDDFEFSEHTTLQEAFHIELDLYETGDYSNLLVVPCNDNYIIVSGNEHLCTLTKTCDAPECWEQQDGSLEDELVEKIGAAISGYIQSI</sequence>
<name>A0ABW3ATG3_9SPHI</name>
<organism evidence="1 2">
    <name type="scientific">Mucilaginibacter litoreus</name>
    <dbReference type="NCBI Taxonomy" id="1048221"/>
    <lineage>
        <taxon>Bacteria</taxon>
        <taxon>Pseudomonadati</taxon>
        <taxon>Bacteroidota</taxon>
        <taxon>Sphingobacteriia</taxon>
        <taxon>Sphingobacteriales</taxon>
        <taxon>Sphingobacteriaceae</taxon>
        <taxon>Mucilaginibacter</taxon>
    </lineage>
</organism>
<protein>
    <submittedName>
        <fullName evidence="1">Uncharacterized protein</fullName>
    </submittedName>
</protein>
<accession>A0ABW3ATG3</accession>
<reference evidence="2" key="1">
    <citation type="journal article" date="2019" name="Int. J. Syst. Evol. Microbiol.">
        <title>The Global Catalogue of Microorganisms (GCM) 10K type strain sequencing project: providing services to taxonomists for standard genome sequencing and annotation.</title>
        <authorList>
            <consortium name="The Broad Institute Genomics Platform"/>
            <consortium name="The Broad Institute Genome Sequencing Center for Infectious Disease"/>
            <person name="Wu L."/>
            <person name="Ma J."/>
        </authorList>
    </citation>
    <scope>NUCLEOTIDE SEQUENCE [LARGE SCALE GENOMIC DNA]</scope>
    <source>
        <strain evidence="2">CCUG 61484</strain>
    </source>
</reference>
<evidence type="ECO:0000313" key="1">
    <source>
        <dbReference type="EMBL" id="MFD0793619.1"/>
    </source>
</evidence>
<dbReference type="RefSeq" id="WP_377113684.1">
    <property type="nucleotide sequence ID" value="NZ_JBHTHZ010000005.1"/>
</dbReference>
<gene>
    <name evidence="1" type="ORF">ACFQZX_08315</name>
</gene>
<dbReference type="EMBL" id="JBHTHZ010000005">
    <property type="protein sequence ID" value="MFD0793619.1"/>
    <property type="molecule type" value="Genomic_DNA"/>
</dbReference>
<proteinExistence type="predicted"/>
<dbReference type="Proteomes" id="UP001597010">
    <property type="component" value="Unassembled WGS sequence"/>
</dbReference>
<keyword evidence="2" id="KW-1185">Reference proteome</keyword>